<name>A0A3S9ABS8_9BACL</name>
<evidence type="ECO:0000256" key="1">
    <source>
        <dbReference type="ARBA" id="ARBA00023015"/>
    </source>
</evidence>
<dbReference type="PANTHER" id="PTHR43280">
    <property type="entry name" value="ARAC-FAMILY TRANSCRIPTIONAL REGULATOR"/>
    <property type="match status" value="1"/>
</dbReference>
<dbReference type="SMART" id="SM00342">
    <property type="entry name" value="HTH_ARAC"/>
    <property type="match status" value="1"/>
</dbReference>
<dbReference type="Pfam" id="PF12833">
    <property type="entry name" value="HTH_18"/>
    <property type="match status" value="1"/>
</dbReference>
<keyword evidence="7" id="KW-1185">Reference proteome</keyword>
<organism evidence="6 7">
    <name type="scientific">Paenibacillus albus</name>
    <dbReference type="NCBI Taxonomy" id="2495582"/>
    <lineage>
        <taxon>Bacteria</taxon>
        <taxon>Bacillati</taxon>
        <taxon>Bacillota</taxon>
        <taxon>Bacilli</taxon>
        <taxon>Bacillales</taxon>
        <taxon>Paenibacillaceae</taxon>
        <taxon>Paenibacillus</taxon>
    </lineage>
</organism>
<protein>
    <submittedName>
        <fullName evidence="6">AraC family transcriptional regulator</fullName>
    </submittedName>
</protein>
<feature type="domain" description="HTH araC/xylS-type" evidence="5">
    <location>
        <begin position="646"/>
        <end position="745"/>
    </location>
</feature>
<evidence type="ECO:0000256" key="4">
    <source>
        <dbReference type="SAM" id="Phobius"/>
    </source>
</evidence>
<evidence type="ECO:0000256" key="3">
    <source>
        <dbReference type="ARBA" id="ARBA00023163"/>
    </source>
</evidence>
<dbReference type="Gene3D" id="1.10.10.60">
    <property type="entry name" value="Homeodomain-like"/>
    <property type="match status" value="2"/>
</dbReference>
<dbReference type="Proteomes" id="UP000272528">
    <property type="component" value="Chromosome"/>
</dbReference>
<keyword evidence="4" id="KW-1133">Transmembrane helix</keyword>
<keyword evidence="4" id="KW-0472">Membrane</keyword>
<keyword evidence="2" id="KW-0238">DNA-binding</keyword>
<evidence type="ECO:0000313" key="6">
    <source>
        <dbReference type="EMBL" id="AZN43155.1"/>
    </source>
</evidence>
<accession>A0A3S9ABS8</accession>
<dbReference type="InterPro" id="IPR018060">
    <property type="entry name" value="HTH_AraC"/>
</dbReference>
<sequence length="751" mass="85409">MAIQSNSQLKRLYTRLLFTFTLTVTLLILGLSTLLYRNYTSASIDRINQTGTSMLQQISYSANYMDNVAQKFMSIAAAEPSIANLFFNPDEDMVQIGNAFRFLNLLVTTNDYIYSAYTISLPLDRIISTENGAFYSVQNFYDTAAVDLVKKWHESMAAIPIARTIQNAGSGGVNVYTYIMPYQSRFDVHPQTALVVNINASVLRNLISSLNTKDTDYNSDIFVIDENGIVVNHTLKEMFRRDMKGTSYTRSVLESTLSSGSFKTSIEGKPFNVTFVSSDKLKWKFISLTAYDAFLSPVKTLKSSTLLISAIVLLLGLIFSLLMSRSLYSPVRKMIDSIRLRNDELVRKQRDQRHTLKDDWLKQVILGNKSYGEQELEAQRSELGIRAGLAGTVRMVLFRIDGFRSFVESYSKRDRNLLKFAIANMIEDLSLGAYSGDVIDLDNDKLVLLLDSDGSDGEETMLTELSRNLQSSVTSYLRLSVSAFIGRPVVSAHFLGEAYLELQELSMYRLVAGKGSVLTPEYLSGIELNQPSFPDNKAKLLLDSLKLGHLEKATGYFDEIMAVLVRSRYETILSSVMHLMFMIRSSFPSVADSERSRVQDLLQGFFVNMESIESLEEIQRNFEEIFQSIVASLDTNKQNKRHMIVSRIKQIIAEQYRDPNLNLSLLAEEFQMSHVYLGRIFKESTGQSVVEHITSVRMEHVKRLLDETSMTTREIVEQCGWEDSNYFYILFKKHFGIPLSQYRLMRKSEDK</sequence>
<dbReference type="EMBL" id="CP034437">
    <property type="protein sequence ID" value="AZN43155.1"/>
    <property type="molecule type" value="Genomic_DNA"/>
</dbReference>
<dbReference type="RefSeq" id="WP_126019451.1">
    <property type="nucleotide sequence ID" value="NZ_CP034437.1"/>
</dbReference>
<dbReference type="GO" id="GO:0003700">
    <property type="term" value="F:DNA-binding transcription factor activity"/>
    <property type="evidence" value="ECO:0007669"/>
    <property type="project" value="InterPro"/>
</dbReference>
<dbReference type="OrthoDB" id="2500523at2"/>
<dbReference type="GO" id="GO:0043565">
    <property type="term" value="F:sequence-specific DNA binding"/>
    <property type="evidence" value="ECO:0007669"/>
    <property type="project" value="InterPro"/>
</dbReference>
<dbReference type="AlphaFoldDB" id="A0A3S9ABS8"/>
<feature type="transmembrane region" description="Helical" evidence="4">
    <location>
        <begin position="306"/>
        <end position="324"/>
    </location>
</feature>
<evidence type="ECO:0000259" key="5">
    <source>
        <dbReference type="PROSITE" id="PS01124"/>
    </source>
</evidence>
<dbReference type="PANTHER" id="PTHR43280:SF2">
    <property type="entry name" value="HTH-TYPE TRANSCRIPTIONAL REGULATOR EXSA"/>
    <property type="match status" value="1"/>
</dbReference>
<keyword evidence="4" id="KW-0812">Transmembrane</keyword>
<proteinExistence type="predicted"/>
<keyword evidence="1" id="KW-0805">Transcription regulation</keyword>
<keyword evidence="3" id="KW-0804">Transcription</keyword>
<dbReference type="Gene3D" id="3.30.450.20">
    <property type="entry name" value="PAS domain"/>
    <property type="match status" value="1"/>
</dbReference>
<dbReference type="InterPro" id="IPR009057">
    <property type="entry name" value="Homeodomain-like_sf"/>
</dbReference>
<reference evidence="7" key="1">
    <citation type="submission" date="2018-12" db="EMBL/GenBank/DDBJ databases">
        <title>Genome sequence of Peanibacillus sp.</title>
        <authorList>
            <person name="Subramani G."/>
            <person name="Srinivasan S."/>
            <person name="Kim M.K."/>
        </authorList>
    </citation>
    <scope>NUCLEOTIDE SEQUENCE [LARGE SCALE GENOMIC DNA]</scope>
    <source>
        <strain evidence="7">18JY67-1</strain>
    </source>
</reference>
<gene>
    <name evidence="6" type="ORF">EJC50_28220</name>
</gene>
<dbReference type="PROSITE" id="PS01124">
    <property type="entry name" value="HTH_ARAC_FAMILY_2"/>
    <property type="match status" value="1"/>
</dbReference>
<evidence type="ECO:0000256" key="2">
    <source>
        <dbReference type="ARBA" id="ARBA00023125"/>
    </source>
</evidence>
<feature type="transmembrane region" description="Helical" evidence="4">
    <location>
        <begin position="12"/>
        <end position="36"/>
    </location>
</feature>
<dbReference type="SUPFAM" id="SSF46689">
    <property type="entry name" value="Homeodomain-like"/>
    <property type="match status" value="1"/>
</dbReference>
<dbReference type="KEGG" id="palb:EJC50_28220"/>
<evidence type="ECO:0000313" key="7">
    <source>
        <dbReference type="Proteomes" id="UP000272528"/>
    </source>
</evidence>